<evidence type="ECO:0000313" key="1">
    <source>
        <dbReference type="EMBL" id="GBL87689.1"/>
    </source>
</evidence>
<dbReference type="Proteomes" id="UP000499080">
    <property type="component" value="Unassembled WGS sequence"/>
</dbReference>
<sequence length="11" mass="1285">MVSESMWVTSK</sequence>
<keyword evidence="2" id="KW-1185">Reference proteome</keyword>
<proteinExistence type="predicted"/>
<gene>
    <name evidence="1" type="ORF">AVEN_81317_1</name>
</gene>
<feature type="non-terminal residue" evidence="1">
    <location>
        <position position="11"/>
    </location>
</feature>
<reference evidence="1 2" key="1">
    <citation type="journal article" date="2019" name="Sci. Rep.">
        <title>Orb-weaving spider Araneus ventricosus genome elucidates the spidroin gene catalogue.</title>
        <authorList>
            <person name="Kono N."/>
            <person name="Nakamura H."/>
            <person name="Ohtoshi R."/>
            <person name="Moran D.A.P."/>
            <person name="Shinohara A."/>
            <person name="Yoshida Y."/>
            <person name="Fujiwara M."/>
            <person name="Mori M."/>
            <person name="Tomita M."/>
            <person name="Arakawa K."/>
        </authorList>
    </citation>
    <scope>NUCLEOTIDE SEQUENCE [LARGE SCALE GENOMIC DNA]</scope>
</reference>
<protein>
    <submittedName>
        <fullName evidence="1">Uncharacterized protein</fullName>
    </submittedName>
</protein>
<name>A0A4Y2B8F4_ARAVE</name>
<accession>A0A4Y2B8F4</accession>
<comment type="caution">
    <text evidence="1">The sequence shown here is derived from an EMBL/GenBank/DDBJ whole genome shotgun (WGS) entry which is preliminary data.</text>
</comment>
<evidence type="ECO:0000313" key="2">
    <source>
        <dbReference type="Proteomes" id="UP000499080"/>
    </source>
</evidence>
<organism evidence="1 2">
    <name type="scientific">Araneus ventricosus</name>
    <name type="common">Orbweaver spider</name>
    <name type="synonym">Epeira ventricosa</name>
    <dbReference type="NCBI Taxonomy" id="182803"/>
    <lineage>
        <taxon>Eukaryota</taxon>
        <taxon>Metazoa</taxon>
        <taxon>Ecdysozoa</taxon>
        <taxon>Arthropoda</taxon>
        <taxon>Chelicerata</taxon>
        <taxon>Arachnida</taxon>
        <taxon>Araneae</taxon>
        <taxon>Araneomorphae</taxon>
        <taxon>Entelegynae</taxon>
        <taxon>Araneoidea</taxon>
        <taxon>Araneidae</taxon>
        <taxon>Araneus</taxon>
    </lineage>
</organism>
<dbReference type="EMBL" id="BGPR01000055">
    <property type="protein sequence ID" value="GBL87689.1"/>
    <property type="molecule type" value="Genomic_DNA"/>
</dbReference>